<dbReference type="OrthoDB" id="1736453at2759"/>
<gene>
    <name evidence="1" type="ORF">CTI12_AA467710</name>
</gene>
<dbReference type="PANTHER" id="PTHR46548:SF1">
    <property type="entry name" value="BAH AND TFIIS DOMAIN-CONTAINING PROTEIN-RELATED"/>
    <property type="match status" value="1"/>
</dbReference>
<reference evidence="1 2" key="1">
    <citation type="journal article" date="2018" name="Mol. Plant">
        <title>The genome of Artemisia annua provides insight into the evolution of Asteraceae family and artemisinin biosynthesis.</title>
        <authorList>
            <person name="Shen Q."/>
            <person name="Zhang L."/>
            <person name="Liao Z."/>
            <person name="Wang S."/>
            <person name="Yan T."/>
            <person name="Shi P."/>
            <person name="Liu M."/>
            <person name="Fu X."/>
            <person name="Pan Q."/>
            <person name="Wang Y."/>
            <person name="Lv Z."/>
            <person name="Lu X."/>
            <person name="Zhang F."/>
            <person name="Jiang W."/>
            <person name="Ma Y."/>
            <person name="Chen M."/>
            <person name="Hao X."/>
            <person name="Li L."/>
            <person name="Tang Y."/>
            <person name="Lv G."/>
            <person name="Zhou Y."/>
            <person name="Sun X."/>
            <person name="Brodelius P.E."/>
            <person name="Rose J.K.C."/>
            <person name="Tang K."/>
        </authorList>
    </citation>
    <scope>NUCLEOTIDE SEQUENCE [LARGE SCALE GENOMIC DNA]</scope>
    <source>
        <strain evidence="2">cv. Huhao1</strain>
        <tissue evidence="1">Leaf</tissue>
    </source>
</reference>
<evidence type="ECO:0000313" key="1">
    <source>
        <dbReference type="EMBL" id="PWA51270.1"/>
    </source>
</evidence>
<organism evidence="1 2">
    <name type="scientific">Artemisia annua</name>
    <name type="common">Sweet wormwood</name>
    <dbReference type="NCBI Taxonomy" id="35608"/>
    <lineage>
        <taxon>Eukaryota</taxon>
        <taxon>Viridiplantae</taxon>
        <taxon>Streptophyta</taxon>
        <taxon>Embryophyta</taxon>
        <taxon>Tracheophyta</taxon>
        <taxon>Spermatophyta</taxon>
        <taxon>Magnoliopsida</taxon>
        <taxon>eudicotyledons</taxon>
        <taxon>Gunneridae</taxon>
        <taxon>Pentapetalae</taxon>
        <taxon>asterids</taxon>
        <taxon>campanulids</taxon>
        <taxon>Asterales</taxon>
        <taxon>Asteraceae</taxon>
        <taxon>Asteroideae</taxon>
        <taxon>Anthemideae</taxon>
        <taxon>Artemisiinae</taxon>
        <taxon>Artemisia</taxon>
    </lineage>
</organism>
<keyword evidence="2" id="KW-1185">Reference proteome</keyword>
<name>A0A2U1LQK3_ARTAN</name>
<dbReference type="STRING" id="35608.A0A2U1LQK3"/>
<dbReference type="AlphaFoldDB" id="A0A2U1LQK3"/>
<dbReference type="Proteomes" id="UP000245207">
    <property type="component" value="Unassembled WGS sequence"/>
</dbReference>
<dbReference type="EMBL" id="PKPP01008217">
    <property type="protein sequence ID" value="PWA51270.1"/>
    <property type="molecule type" value="Genomic_DNA"/>
</dbReference>
<dbReference type="PANTHER" id="PTHR46548">
    <property type="entry name" value="BAH AND TFIIS DOMAIN-CONTAINING PROTEIN-RELATED"/>
    <property type="match status" value="1"/>
</dbReference>
<evidence type="ECO:0000313" key="2">
    <source>
        <dbReference type="Proteomes" id="UP000245207"/>
    </source>
</evidence>
<comment type="caution">
    <text evidence="1">The sequence shown here is derived from an EMBL/GenBank/DDBJ whole genome shotgun (WGS) entry which is preliminary data.</text>
</comment>
<sequence length="130" mass="13569">MLTVVTASTSLTPEMLRGPVLSSSPAVAYPSTVPFQYSAFPFESNFSLPSISNSFSSVSTLYMDSSSSSGPLCMPSQTQLVGPNGVVSMSYRPYFKSLPGGSSNVGLDGRKWGSQGIDLNAGPGIDDKSL</sequence>
<accession>A0A2U1LQK3</accession>
<proteinExistence type="predicted"/>
<protein>
    <submittedName>
        <fullName evidence="1">Bromo adjacent homology (BAH) domain-containing protein</fullName>
    </submittedName>
</protein>